<name>A0A2N3YFU3_9MICO</name>
<dbReference type="AlphaFoldDB" id="A0A2N3YFU3"/>
<gene>
    <name evidence="1" type="ORF">ATL31_0517</name>
</gene>
<dbReference type="RefSeq" id="WP_101394402.1">
    <property type="nucleotide sequence ID" value="NZ_PJNE01000001.1"/>
</dbReference>
<evidence type="ECO:0000313" key="1">
    <source>
        <dbReference type="EMBL" id="PKW25718.1"/>
    </source>
</evidence>
<dbReference type="Proteomes" id="UP000233781">
    <property type="component" value="Unassembled WGS sequence"/>
</dbReference>
<evidence type="ECO:0000313" key="2">
    <source>
        <dbReference type="Proteomes" id="UP000233781"/>
    </source>
</evidence>
<comment type="caution">
    <text evidence="1">The sequence shown here is derived from an EMBL/GenBank/DDBJ whole genome shotgun (WGS) entry which is preliminary data.</text>
</comment>
<dbReference type="EMBL" id="PJNE01000001">
    <property type="protein sequence ID" value="PKW25718.1"/>
    <property type="molecule type" value="Genomic_DNA"/>
</dbReference>
<reference evidence="1 2" key="1">
    <citation type="submission" date="2017-12" db="EMBL/GenBank/DDBJ databases">
        <title>Sequencing the genomes of 1000 Actinobacteria strains.</title>
        <authorList>
            <person name="Klenk H.-P."/>
        </authorList>
    </citation>
    <scope>NUCLEOTIDE SEQUENCE [LARGE SCALE GENOMIC DNA]</scope>
    <source>
        <strain evidence="1 2">DSM 12806</strain>
    </source>
</reference>
<sequence length="84" mass="9111">MPTDDERLERDWRRAGATDESMIDDAVSLGLHPSRVSGKLDDAAGFLSAAAFQDIGDLVEVYLEQAGGDPGVAWELWSDDDGEE</sequence>
<protein>
    <submittedName>
        <fullName evidence="1">Uncharacterized protein</fullName>
    </submittedName>
</protein>
<organism evidence="1 2">
    <name type="scientific">Phycicoccus duodecadis</name>
    <dbReference type="NCBI Taxonomy" id="173053"/>
    <lineage>
        <taxon>Bacteria</taxon>
        <taxon>Bacillati</taxon>
        <taxon>Actinomycetota</taxon>
        <taxon>Actinomycetes</taxon>
        <taxon>Micrococcales</taxon>
        <taxon>Intrasporangiaceae</taxon>
        <taxon>Phycicoccus</taxon>
    </lineage>
</organism>
<proteinExistence type="predicted"/>
<keyword evidence="2" id="KW-1185">Reference proteome</keyword>
<accession>A0A2N3YFU3</accession>